<dbReference type="UniPathway" id="UPA00053">
    <property type="reaction ID" value="UER00090"/>
</dbReference>
<keyword evidence="7" id="KW-0285">Flavoprotein</keyword>
<evidence type="ECO:0000256" key="4">
    <source>
        <dbReference type="ARBA" id="ARBA00022605"/>
    </source>
</evidence>
<dbReference type="EMBL" id="MNZT01000112">
    <property type="protein sequence ID" value="OIP95319.1"/>
    <property type="molecule type" value="Genomic_DNA"/>
</dbReference>
<keyword evidence="5 7" id="KW-0057">Aromatic amino acid biosynthesis</keyword>
<feature type="binding site" evidence="7">
    <location>
        <position position="48"/>
    </location>
    <ligand>
        <name>NADP(+)</name>
        <dbReference type="ChEBI" id="CHEBI:58349"/>
    </ligand>
</feature>
<dbReference type="Gene3D" id="3.60.150.10">
    <property type="entry name" value="Chorismate synthase AroC"/>
    <property type="match status" value="1"/>
</dbReference>
<sequence length="360" mass="38858">MAGNSFGELFRVTTWGESHGGAVGAVVDGCPSRLELTEQLIQRDLDRRKPGQSDITTARDEHDQVHILSGVFEGKTLGTPISLLVWNEDARSDDYLGFKDMYRPGHADYTYEQKYGIRNWQGGGRASARETIGRVAAGAVARLVLASQTKIEIVTYVRSVGDIEADIDSAKVTPRLLESNIVRCPDAKAAKKMESLIRKAKSEGDSIGGVVECIIRHVPVGLGEPVFDKLSADLAQACMSIPATKGFEIGEGFAASRMRGSEHNDPFVMKRGAVRTVTNHAGGILGGISSGEDIILRVAFKPASTIEQEQKTVSTAGKNTTMKARGRHDPCVVPRAVAVVEAMVAITLADHLLRNMTQNF</sequence>
<dbReference type="AlphaFoldDB" id="A0A1J5IQ66"/>
<reference evidence="9 10" key="1">
    <citation type="journal article" date="2016" name="Environ. Microbiol.">
        <title>Genomic resolution of a cold subsurface aquifer community provides metabolic insights for novel microbes adapted to high CO concentrations.</title>
        <authorList>
            <person name="Probst A.J."/>
            <person name="Castelle C.J."/>
            <person name="Singh A."/>
            <person name="Brown C.T."/>
            <person name="Anantharaman K."/>
            <person name="Sharon I."/>
            <person name="Hug L.A."/>
            <person name="Burstein D."/>
            <person name="Emerson J.B."/>
            <person name="Thomas B.C."/>
            <person name="Banfield J.F."/>
        </authorList>
    </citation>
    <scope>NUCLEOTIDE SEQUENCE [LARGE SCALE GENOMIC DNA]</scope>
    <source>
        <strain evidence="9">CG2_30_54_11</strain>
    </source>
</reference>
<dbReference type="Proteomes" id="UP000183245">
    <property type="component" value="Unassembled WGS sequence"/>
</dbReference>
<evidence type="ECO:0000313" key="10">
    <source>
        <dbReference type="Proteomes" id="UP000183245"/>
    </source>
</evidence>
<dbReference type="PROSITE" id="PS00788">
    <property type="entry name" value="CHORISMATE_SYNTHASE_2"/>
    <property type="match status" value="1"/>
</dbReference>
<comment type="similarity">
    <text evidence="2 7 8">Belongs to the chorismate synthase family.</text>
</comment>
<dbReference type="EC" id="4.2.3.5" evidence="3 7"/>
<comment type="caution">
    <text evidence="9">The sequence shown here is derived from an EMBL/GenBank/DDBJ whole genome shotgun (WGS) entry which is preliminary data.</text>
</comment>
<comment type="pathway">
    <text evidence="1 7 8">Metabolic intermediate biosynthesis; chorismate biosynthesis; chorismate from D-erythrose 4-phosphate and phosphoenolpyruvate: step 7/7.</text>
</comment>
<dbReference type="CDD" id="cd07304">
    <property type="entry name" value="Chorismate_synthase"/>
    <property type="match status" value="1"/>
</dbReference>
<dbReference type="PROSITE" id="PS00789">
    <property type="entry name" value="CHORISMATE_SYNTHASE_3"/>
    <property type="match status" value="1"/>
</dbReference>
<feature type="binding site" evidence="7">
    <location>
        <position position="327"/>
    </location>
    <ligand>
        <name>FMN</name>
        <dbReference type="ChEBI" id="CHEBI:58210"/>
    </ligand>
</feature>
<dbReference type="PANTHER" id="PTHR21085">
    <property type="entry name" value="CHORISMATE SYNTHASE"/>
    <property type="match status" value="1"/>
</dbReference>
<dbReference type="GO" id="GO:0008652">
    <property type="term" value="P:amino acid biosynthetic process"/>
    <property type="evidence" value="ECO:0007669"/>
    <property type="project" value="UniProtKB-KW"/>
</dbReference>
<comment type="cofactor">
    <cofactor evidence="7 8">
        <name>FMNH2</name>
        <dbReference type="ChEBI" id="CHEBI:57618"/>
    </cofactor>
    <text evidence="7 8">Reduced FMN (FMNH(2)).</text>
</comment>
<name>A0A1J5IQ66_9BACT</name>
<feature type="binding site" evidence="7">
    <location>
        <begin position="301"/>
        <end position="305"/>
    </location>
    <ligand>
        <name>FMN</name>
        <dbReference type="ChEBI" id="CHEBI:58210"/>
    </ligand>
</feature>
<dbReference type="NCBIfam" id="NF003793">
    <property type="entry name" value="PRK05382.1"/>
    <property type="match status" value="1"/>
</dbReference>
<dbReference type="GO" id="GO:0005829">
    <property type="term" value="C:cytosol"/>
    <property type="evidence" value="ECO:0007669"/>
    <property type="project" value="TreeGrafter"/>
</dbReference>
<dbReference type="InterPro" id="IPR000453">
    <property type="entry name" value="Chorismate_synth"/>
</dbReference>
<dbReference type="PANTHER" id="PTHR21085:SF0">
    <property type="entry name" value="CHORISMATE SYNTHASE"/>
    <property type="match status" value="1"/>
</dbReference>
<dbReference type="GO" id="GO:0004107">
    <property type="term" value="F:chorismate synthase activity"/>
    <property type="evidence" value="ECO:0007669"/>
    <property type="project" value="UniProtKB-UniRule"/>
</dbReference>
<dbReference type="Pfam" id="PF01264">
    <property type="entry name" value="Chorismate_synt"/>
    <property type="match status" value="1"/>
</dbReference>
<evidence type="ECO:0000256" key="7">
    <source>
        <dbReference type="HAMAP-Rule" id="MF_00300"/>
    </source>
</evidence>
<proteinExistence type="inferred from homology"/>
<feature type="binding site" evidence="7">
    <location>
        <position position="286"/>
    </location>
    <ligand>
        <name>FMN</name>
        <dbReference type="ChEBI" id="CHEBI:58210"/>
    </ligand>
</feature>
<keyword evidence="7" id="KW-0521">NADP</keyword>
<evidence type="ECO:0000256" key="8">
    <source>
        <dbReference type="RuleBase" id="RU000605"/>
    </source>
</evidence>
<dbReference type="InterPro" id="IPR035904">
    <property type="entry name" value="Chorismate_synth_AroC_sf"/>
</dbReference>
<dbReference type="GO" id="GO:0010181">
    <property type="term" value="F:FMN binding"/>
    <property type="evidence" value="ECO:0007669"/>
    <property type="project" value="TreeGrafter"/>
</dbReference>
<organism evidence="9 10">
    <name type="scientific">Candidatus Wirthbacteria bacterium CG2_30_54_11</name>
    <dbReference type="NCBI Taxonomy" id="1817892"/>
    <lineage>
        <taxon>Bacteria</taxon>
        <taxon>Candidatus Wirthbacteria</taxon>
    </lineage>
</organism>
<comment type="subunit">
    <text evidence="7">Homotetramer.</text>
</comment>
<dbReference type="SUPFAM" id="SSF103263">
    <property type="entry name" value="Chorismate synthase, AroC"/>
    <property type="match status" value="1"/>
</dbReference>
<evidence type="ECO:0000256" key="6">
    <source>
        <dbReference type="ARBA" id="ARBA00023239"/>
    </source>
</evidence>
<evidence type="ECO:0000256" key="1">
    <source>
        <dbReference type="ARBA" id="ARBA00005044"/>
    </source>
</evidence>
<evidence type="ECO:0000256" key="3">
    <source>
        <dbReference type="ARBA" id="ARBA00013036"/>
    </source>
</evidence>
<keyword evidence="7" id="KW-0288">FMN</keyword>
<keyword evidence="4 7" id="KW-0028">Amino-acid biosynthesis</keyword>
<keyword evidence="6 7" id="KW-0456">Lyase</keyword>
<dbReference type="InterPro" id="IPR020541">
    <property type="entry name" value="Chorismate_synthase_CS"/>
</dbReference>
<evidence type="ECO:0000256" key="2">
    <source>
        <dbReference type="ARBA" id="ARBA00008014"/>
    </source>
</evidence>
<comment type="caution">
    <text evidence="7">Lacks conserved residue(s) required for the propagation of feature annotation.</text>
</comment>
<comment type="function">
    <text evidence="7">Catalyzes the anti-1,4-elimination of the C-3 phosphate and the C-6 proR hydrogen from 5-enolpyruvylshikimate-3-phosphate (EPSP) to yield chorismate, which is the branch point compound that serves as the starting substrate for the three terminal pathways of aromatic amino acid biosynthesis. This reaction introduces a second double bond into the aromatic ring system.</text>
</comment>
<evidence type="ECO:0000313" key="9">
    <source>
        <dbReference type="EMBL" id="OIP95319.1"/>
    </source>
</evidence>
<dbReference type="FunFam" id="3.60.150.10:FF:000003">
    <property type="entry name" value="Chorismate synthase"/>
    <property type="match status" value="1"/>
</dbReference>
<keyword evidence="7" id="KW-0274">FAD</keyword>
<dbReference type="HAMAP" id="MF_00300">
    <property type="entry name" value="Chorismate_synth"/>
    <property type="match status" value="1"/>
</dbReference>
<gene>
    <name evidence="7" type="primary">aroC</name>
    <name evidence="9" type="ORF">AUK40_06165</name>
</gene>
<dbReference type="STRING" id="1817892.AUK40_06165"/>
<dbReference type="GO" id="GO:0009423">
    <property type="term" value="P:chorismate biosynthetic process"/>
    <property type="evidence" value="ECO:0007669"/>
    <property type="project" value="UniProtKB-UniRule"/>
</dbReference>
<dbReference type="GO" id="GO:0009073">
    <property type="term" value="P:aromatic amino acid family biosynthetic process"/>
    <property type="evidence" value="ECO:0007669"/>
    <property type="project" value="UniProtKB-KW"/>
</dbReference>
<evidence type="ECO:0000256" key="5">
    <source>
        <dbReference type="ARBA" id="ARBA00023141"/>
    </source>
</evidence>
<accession>A0A1J5IQ66</accession>
<dbReference type="NCBIfam" id="TIGR00033">
    <property type="entry name" value="aroC"/>
    <property type="match status" value="1"/>
</dbReference>
<dbReference type="PROSITE" id="PS00787">
    <property type="entry name" value="CHORISMATE_SYNTHASE_1"/>
    <property type="match status" value="1"/>
</dbReference>
<comment type="catalytic activity">
    <reaction evidence="7 8">
        <text>5-O-(1-carboxyvinyl)-3-phosphoshikimate = chorismate + phosphate</text>
        <dbReference type="Rhea" id="RHEA:21020"/>
        <dbReference type="ChEBI" id="CHEBI:29748"/>
        <dbReference type="ChEBI" id="CHEBI:43474"/>
        <dbReference type="ChEBI" id="CHEBI:57701"/>
        <dbReference type="EC" id="4.2.3.5"/>
    </reaction>
</comment>
<dbReference type="PIRSF" id="PIRSF001456">
    <property type="entry name" value="Chorismate_synth"/>
    <property type="match status" value="1"/>
</dbReference>
<feature type="binding site" evidence="7">
    <location>
        <begin position="125"/>
        <end position="127"/>
    </location>
    <ligand>
        <name>FMN</name>
        <dbReference type="ChEBI" id="CHEBI:58210"/>
    </ligand>
</feature>
<protein>
    <recommendedName>
        <fullName evidence="3 7">Chorismate synthase</fullName>
        <shortName evidence="7">CS</shortName>
        <ecNumber evidence="3 7">4.2.3.5</ecNumber>
    </recommendedName>
    <alternativeName>
        <fullName evidence="7">5-enolpyruvylshikimate-3-phosphate phospholyase</fullName>
    </alternativeName>
</protein>